<dbReference type="OrthoDB" id="8706868at2"/>
<dbReference type="Gene3D" id="3.90.930.1">
    <property type="match status" value="1"/>
</dbReference>
<comment type="caution">
    <text evidence="1">The sequence shown here is derived from an EMBL/GenBank/DDBJ whole genome shotgun (WGS) entry which is preliminary data.</text>
</comment>
<evidence type="ECO:0000313" key="1">
    <source>
        <dbReference type="EMBL" id="TRW18248.1"/>
    </source>
</evidence>
<evidence type="ECO:0000313" key="2">
    <source>
        <dbReference type="Proteomes" id="UP000317894"/>
    </source>
</evidence>
<keyword evidence="2" id="KW-1185">Reference proteome</keyword>
<dbReference type="SUPFAM" id="SSF82185">
    <property type="entry name" value="Histone H3 K4-specific methyltransferase SET7/9 N-terminal domain"/>
    <property type="match status" value="1"/>
</dbReference>
<gene>
    <name evidence="1" type="ORF">FMM06_09170</name>
</gene>
<dbReference type="AlphaFoldDB" id="A0A552UJ32"/>
<dbReference type="EMBL" id="VJWA01000001">
    <property type="protein sequence ID" value="TRW18248.1"/>
    <property type="molecule type" value="Genomic_DNA"/>
</dbReference>
<name>A0A552UJ32_9SPHN</name>
<organism evidence="1 2">
    <name type="scientific">Glacieibacterium frigidum</name>
    <dbReference type="NCBI Taxonomy" id="2593303"/>
    <lineage>
        <taxon>Bacteria</taxon>
        <taxon>Pseudomonadati</taxon>
        <taxon>Pseudomonadota</taxon>
        <taxon>Alphaproteobacteria</taxon>
        <taxon>Sphingomonadales</taxon>
        <taxon>Sphingosinicellaceae</taxon>
        <taxon>Glacieibacterium</taxon>
    </lineage>
</organism>
<proteinExistence type="predicted"/>
<reference evidence="1 2" key="1">
    <citation type="submission" date="2019-07" db="EMBL/GenBank/DDBJ databases">
        <title>Novel species isolated from glacier.</title>
        <authorList>
            <person name="Liu Q."/>
            <person name="Xin Y.-H."/>
        </authorList>
    </citation>
    <scope>NUCLEOTIDE SEQUENCE [LARGE SCALE GENOMIC DNA]</scope>
    <source>
        <strain evidence="1 2">LB1R16</strain>
    </source>
</reference>
<accession>A0A552UJ32</accession>
<dbReference type="RefSeq" id="WP_144236941.1">
    <property type="nucleotide sequence ID" value="NZ_VJWA01000001.1"/>
</dbReference>
<sequence length="115" mass="13255">MLTDEVQVARADYDDLEFDDDLALLNGVPFTGIVFSMHPNGRLEAETRYTDGLPDGLSEWFYPDGRLESRNIAVRGRGSSESWNWHPNGVLAEYRRDENQRPVELRKWNEQGVAR</sequence>
<dbReference type="Proteomes" id="UP000317894">
    <property type="component" value="Unassembled WGS sequence"/>
</dbReference>
<protein>
    <submittedName>
        <fullName evidence="1">Uncharacterized protein</fullName>
    </submittedName>
</protein>